<keyword evidence="1" id="KW-0812">Transmembrane</keyword>
<sequence length="189" mass="21703">MANRTIDRGRRVRRGRVPTWLLVGFGLLLNIISALLTNFYIDDATRQANGLIQQQQTHEKLITLIWTQIETVERKRELVLALVTASELAGQPLPSEVQQQLTHTLTYWLSDLPAELTTAHVPELMAALNEYQDSQRERIDQLYLDNLELTAEYGEQMASISRMRNLALFLQMLGLAFVLARDLSRRSER</sequence>
<keyword evidence="1" id="KW-1133">Transmembrane helix</keyword>
<gene>
    <name evidence="2" type="ORF">ABT57_23755</name>
</gene>
<keyword evidence="3" id="KW-1185">Reference proteome</keyword>
<name>A0A0J1JQP8_9GAMM</name>
<dbReference type="RefSeq" id="WP_047887722.1">
    <property type="nucleotide sequence ID" value="NZ_CP071326.1"/>
</dbReference>
<organism evidence="2 3">
    <name type="scientific">Photobacterium ganghwense</name>
    <dbReference type="NCBI Taxonomy" id="320778"/>
    <lineage>
        <taxon>Bacteria</taxon>
        <taxon>Pseudomonadati</taxon>
        <taxon>Pseudomonadota</taxon>
        <taxon>Gammaproteobacteria</taxon>
        <taxon>Vibrionales</taxon>
        <taxon>Vibrionaceae</taxon>
        <taxon>Photobacterium</taxon>
    </lineage>
</organism>
<dbReference type="EMBL" id="LDOU01000034">
    <property type="protein sequence ID" value="KLV04577.1"/>
    <property type="molecule type" value="Genomic_DNA"/>
</dbReference>
<evidence type="ECO:0000313" key="3">
    <source>
        <dbReference type="Proteomes" id="UP000035909"/>
    </source>
</evidence>
<feature type="transmembrane region" description="Helical" evidence="1">
    <location>
        <begin position="20"/>
        <end position="41"/>
    </location>
</feature>
<proteinExistence type="predicted"/>
<dbReference type="OrthoDB" id="6214359at2"/>
<dbReference type="Proteomes" id="UP000035909">
    <property type="component" value="Unassembled WGS sequence"/>
</dbReference>
<dbReference type="AlphaFoldDB" id="A0A0J1JQP8"/>
<evidence type="ECO:0008006" key="4">
    <source>
        <dbReference type="Google" id="ProtNLM"/>
    </source>
</evidence>
<keyword evidence="1" id="KW-0472">Membrane</keyword>
<protein>
    <recommendedName>
        <fullName evidence="4">DNA mismatch repair protein</fullName>
    </recommendedName>
</protein>
<evidence type="ECO:0000313" key="2">
    <source>
        <dbReference type="EMBL" id="KLV04577.1"/>
    </source>
</evidence>
<comment type="caution">
    <text evidence="2">The sequence shown here is derived from an EMBL/GenBank/DDBJ whole genome shotgun (WGS) entry which is preliminary data.</text>
</comment>
<reference evidence="2 3" key="1">
    <citation type="submission" date="2015-05" db="EMBL/GenBank/DDBJ databases">
        <title>Photobacterium galathea sp. nov.</title>
        <authorList>
            <person name="Machado H."/>
            <person name="Gram L."/>
        </authorList>
    </citation>
    <scope>NUCLEOTIDE SEQUENCE [LARGE SCALE GENOMIC DNA]</scope>
    <source>
        <strain evidence="2 3">DSM 22954</strain>
    </source>
</reference>
<evidence type="ECO:0000256" key="1">
    <source>
        <dbReference type="SAM" id="Phobius"/>
    </source>
</evidence>
<dbReference type="PATRIC" id="fig|320778.3.peg.5080"/>
<accession>A0A0J1JQP8</accession>